<dbReference type="Proteomes" id="UP000242864">
    <property type="component" value="Chromosome"/>
</dbReference>
<dbReference type="KEGG" id="slz:B5P37_06580"/>
<keyword evidence="1" id="KW-0812">Transmembrane</keyword>
<accession>A0AAC9RNU3</accession>
<evidence type="ECO:0000313" key="3">
    <source>
        <dbReference type="Proteomes" id="UP000242864"/>
    </source>
</evidence>
<evidence type="ECO:0000256" key="1">
    <source>
        <dbReference type="SAM" id="Phobius"/>
    </source>
</evidence>
<keyword evidence="1" id="KW-0472">Membrane</keyword>
<proteinExistence type="predicted"/>
<dbReference type="EMBL" id="CP020773">
    <property type="protein sequence ID" value="ARJ51008.1"/>
    <property type="molecule type" value="Genomic_DNA"/>
</dbReference>
<dbReference type="AlphaFoldDB" id="A0AAC9RNU3"/>
<gene>
    <name evidence="2" type="ORF">B5P37_06580</name>
</gene>
<protein>
    <submittedName>
        <fullName evidence="2">Uncharacterized protein</fullName>
    </submittedName>
</protein>
<keyword evidence="1" id="KW-1133">Transmembrane helix</keyword>
<dbReference type="PROSITE" id="PS51257">
    <property type="entry name" value="PROKAR_LIPOPROTEIN"/>
    <property type="match status" value="1"/>
</dbReference>
<dbReference type="RefSeq" id="WP_085237482.1">
    <property type="nucleotide sequence ID" value="NZ_CP020773.1"/>
</dbReference>
<name>A0AAC9RNU3_9STAP</name>
<organism evidence="2 3">
    <name type="scientific">Staphylococcus lutrae</name>
    <dbReference type="NCBI Taxonomy" id="155085"/>
    <lineage>
        <taxon>Bacteria</taxon>
        <taxon>Bacillati</taxon>
        <taxon>Bacillota</taxon>
        <taxon>Bacilli</taxon>
        <taxon>Bacillales</taxon>
        <taxon>Staphylococcaceae</taxon>
        <taxon>Staphylococcus</taxon>
    </lineage>
</organism>
<reference evidence="2 3" key="1">
    <citation type="submission" date="2017-04" db="EMBL/GenBank/DDBJ databases">
        <authorList>
            <person name="Veseli I.A."/>
            <person name="Tang C."/>
            <person name="Pombert J.-F."/>
        </authorList>
    </citation>
    <scope>NUCLEOTIDE SEQUENCE [LARGE SCALE GENOMIC DNA]</scope>
    <source>
        <strain evidence="2 3">ATCC 700373</strain>
    </source>
</reference>
<keyword evidence="3" id="KW-1185">Reference proteome</keyword>
<feature type="transmembrane region" description="Helical" evidence="1">
    <location>
        <begin position="32"/>
        <end position="52"/>
    </location>
</feature>
<sequence length="59" mass="6783">MTPKVKARIYLILIIISTIFVLSCVLFNIRPILIATVTFIAIMVFLIVYFVVPTKQARR</sequence>
<evidence type="ECO:0000313" key="2">
    <source>
        <dbReference type="EMBL" id="ARJ51008.1"/>
    </source>
</evidence>
<feature type="transmembrane region" description="Helical" evidence="1">
    <location>
        <begin position="7"/>
        <end position="26"/>
    </location>
</feature>